<keyword evidence="3" id="KW-1185">Reference proteome</keyword>
<protein>
    <submittedName>
        <fullName evidence="2">Mobile element protein</fullName>
    </submittedName>
</protein>
<dbReference type="EMBL" id="ANHY01000018">
    <property type="protein sequence ID" value="EKV27732.1"/>
    <property type="molecule type" value="Genomic_DNA"/>
</dbReference>
<evidence type="ECO:0000313" key="3">
    <source>
        <dbReference type="Proteomes" id="UP000009881"/>
    </source>
</evidence>
<comment type="caution">
    <text evidence="2">The sequence shown here is derived from an EMBL/GenBank/DDBJ whole genome shotgun (WGS) entry which is preliminary data.</text>
</comment>
<dbReference type="PATRIC" id="fig|1238182.3.peg.3541"/>
<reference evidence="2 3" key="1">
    <citation type="journal article" date="2013" name="Genome Announc.">
        <title>Draft Genome Sequence of an Alphaproteobacterium, Caenispirillum salinarum AK4(T), Isolated from a Solar Saltern.</title>
        <authorList>
            <person name="Khatri I."/>
            <person name="Singh A."/>
            <person name="Korpole S."/>
            <person name="Pinnaka A.K."/>
            <person name="Subramanian S."/>
        </authorList>
    </citation>
    <scope>NUCLEOTIDE SEQUENCE [LARGE SCALE GENOMIC DNA]</scope>
    <source>
        <strain evidence="2 3">AK4</strain>
    </source>
</reference>
<dbReference type="STRING" id="1238182.C882_1327"/>
<dbReference type="Proteomes" id="UP000009881">
    <property type="component" value="Unassembled WGS sequence"/>
</dbReference>
<dbReference type="eggNOG" id="COG3415">
    <property type="taxonomic scope" value="Bacteria"/>
</dbReference>
<dbReference type="Pfam" id="PF13551">
    <property type="entry name" value="HTH_29"/>
    <property type="match status" value="1"/>
</dbReference>
<gene>
    <name evidence="2" type="ORF">C882_1327</name>
</gene>
<dbReference type="OrthoDB" id="2375382at2"/>
<dbReference type="SUPFAM" id="SSF46689">
    <property type="entry name" value="Homeodomain-like"/>
    <property type="match status" value="1"/>
</dbReference>
<dbReference type="InterPro" id="IPR025959">
    <property type="entry name" value="Winged_HTH_dom"/>
</dbReference>
<evidence type="ECO:0000259" key="1">
    <source>
        <dbReference type="Pfam" id="PF13592"/>
    </source>
</evidence>
<feature type="domain" description="Winged helix-turn helix" evidence="1">
    <location>
        <begin position="108"/>
        <end position="165"/>
    </location>
</feature>
<evidence type="ECO:0000313" key="2">
    <source>
        <dbReference type="EMBL" id="EKV27732.1"/>
    </source>
</evidence>
<accession>K9GRG9</accession>
<dbReference type="InterPro" id="IPR009057">
    <property type="entry name" value="Homeodomain-like_sf"/>
</dbReference>
<proteinExistence type="predicted"/>
<name>K9GRG9_9PROT</name>
<dbReference type="AlphaFoldDB" id="K9GRG9"/>
<sequence>MAAPVPLRGDFDGSTLRRLAKASSNANQTRRLLALASIYDGGSRSMAARLGGVGLQIVRDWVLRFNAEGPEGLIDRKAPGATPKLDTAQRRALKEMVEHGPIPSVHGVVRWRLKDLAQWLFEEFGVSMDETTVGRELRALGFRKISARPRHRAQNEAELEEYKKNRGGPGCLDSLAAELS</sequence>
<dbReference type="Pfam" id="PF13592">
    <property type="entry name" value="HTH_33"/>
    <property type="match status" value="1"/>
</dbReference>
<organism evidence="2 3">
    <name type="scientific">Caenispirillum salinarum AK4</name>
    <dbReference type="NCBI Taxonomy" id="1238182"/>
    <lineage>
        <taxon>Bacteria</taxon>
        <taxon>Pseudomonadati</taxon>
        <taxon>Pseudomonadota</taxon>
        <taxon>Alphaproteobacteria</taxon>
        <taxon>Rhodospirillales</taxon>
        <taxon>Novispirillaceae</taxon>
        <taxon>Caenispirillum</taxon>
    </lineage>
</organism>